<organism evidence="1 2">
    <name type="scientific">Mycobacterium phage DirkDirk</name>
    <dbReference type="NCBI Taxonomy" id="2664225"/>
    <lineage>
        <taxon>Viruses</taxon>
        <taxon>Duplodnaviria</taxon>
        <taxon>Heunggongvirae</taxon>
        <taxon>Uroviricota</taxon>
        <taxon>Caudoviricetes</taxon>
        <taxon>Vilmaviridae</taxon>
        <taxon>Lclasvirinae</taxon>
        <taxon>Bronvirus</taxon>
        <taxon>Bronvirus dirkdirk</taxon>
    </lineage>
</organism>
<dbReference type="RefSeq" id="YP_010105511.1">
    <property type="nucleotide sequence ID" value="NC_055827.1"/>
</dbReference>
<keyword evidence="2" id="KW-1185">Reference proteome</keyword>
<name>A0A5Q2WEV6_9CAUD</name>
<accession>A0A5Q2WEV6</accession>
<protein>
    <submittedName>
        <fullName evidence="1">Uncharacterized protein</fullName>
    </submittedName>
</protein>
<sequence length="55" mass="5500">MLCPVAAVLCPVATAWLSDGLSDGLALPLAGMSGHYGCVSGCVCRPLSDGLSAHR</sequence>
<gene>
    <name evidence="1" type="primary">118</name>
    <name evidence="1" type="ORF">SEA_DIRKDIRK_118</name>
</gene>
<dbReference type="EMBL" id="MN617841">
    <property type="protein sequence ID" value="QGH75219.1"/>
    <property type="molecule type" value="Genomic_DNA"/>
</dbReference>
<dbReference type="Proteomes" id="UP000382888">
    <property type="component" value="Segment"/>
</dbReference>
<evidence type="ECO:0000313" key="2">
    <source>
        <dbReference type="Proteomes" id="UP000382888"/>
    </source>
</evidence>
<dbReference type="KEGG" id="vg:65123516"/>
<reference evidence="1 2" key="1">
    <citation type="submission" date="2019-10" db="EMBL/GenBank/DDBJ databases">
        <authorList>
            <person name="Nicke D.S."/>
            <person name="Risi M."/>
            <person name="Mitchell L."/>
            <person name="Tubman A."/>
            <person name="Guild N.A."/>
            <person name="Fillman C.L."/>
            <person name="Garlena R.A."/>
            <person name="Russell D.A."/>
            <person name="Pope W.H."/>
            <person name="Jacobs-Sera D."/>
            <person name="Hatfull G.F."/>
        </authorList>
    </citation>
    <scope>NUCLEOTIDE SEQUENCE [LARGE SCALE GENOMIC DNA]</scope>
</reference>
<proteinExistence type="predicted"/>
<dbReference type="GeneID" id="65123516"/>
<evidence type="ECO:0000313" key="1">
    <source>
        <dbReference type="EMBL" id="QGH75219.1"/>
    </source>
</evidence>